<dbReference type="PANTHER" id="PTHR48079">
    <property type="entry name" value="PROTEIN YEEZ"/>
    <property type="match status" value="1"/>
</dbReference>
<evidence type="ECO:0000313" key="2">
    <source>
        <dbReference type="EMBL" id="ABK53282.1"/>
    </source>
</evidence>
<dbReference type="RefSeq" id="WP_011720345.1">
    <property type="nucleotide sequence ID" value="NC_008578.1"/>
</dbReference>
<dbReference type="InParanoid" id="A0LV22"/>
<accession>A0LV22</accession>
<evidence type="ECO:0000313" key="3">
    <source>
        <dbReference type="Proteomes" id="UP000008221"/>
    </source>
</evidence>
<dbReference type="InterPro" id="IPR036291">
    <property type="entry name" value="NAD(P)-bd_dom_sf"/>
</dbReference>
<feature type="domain" description="NAD(P)-binding" evidence="1">
    <location>
        <begin position="7"/>
        <end position="119"/>
    </location>
</feature>
<protein>
    <submittedName>
        <fullName evidence="2">NAD-dependent epimerase/dehydratase</fullName>
    </submittedName>
</protein>
<dbReference type="Proteomes" id="UP000008221">
    <property type="component" value="Chromosome"/>
</dbReference>
<dbReference type="STRING" id="351607.Acel_1510"/>
<dbReference type="InterPro" id="IPR051783">
    <property type="entry name" value="NAD(P)-dependent_oxidoreduct"/>
</dbReference>
<dbReference type="GO" id="GO:0005737">
    <property type="term" value="C:cytoplasm"/>
    <property type="evidence" value="ECO:0007669"/>
    <property type="project" value="TreeGrafter"/>
</dbReference>
<evidence type="ECO:0000259" key="1">
    <source>
        <dbReference type="Pfam" id="PF13460"/>
    </source>
</evidence>
<dbReference type="AlphaFoldDB" id="A0LV22"/>
<dbReference type="eggNOG" id="COG0451">
    <property type="taxonomic scope" value="Bacteria"/>
</dbReference>
<gene>
    <name evidence="2" type="ordered locus">Acel_1510</name>
</gene>
<name>A0LV22_ACIC1</name>
<dbReference type="Pfam" id="PF13460">
    <property type="entry name" value="NAD_binding_10"/>
    <property type="match status" value="1"/>
</dbReference>
<proteinExistence type="predicted"/>
<dbReference type="InterPro" id="IPR016040">
    <property type="entry name" value="NAD(P)-bd_dom"/>
</dbReference>
<dbReference type="PANTHER" id="PTHR48079:SF6">
    <property type="entry name" value="NAD(P)-BINDING DOMAIN-CONTAINING PROTEIN-RELATED"/>
    <property type="match status" value="1"/>
</dbReference>
<keyword evidence="3" id="KW-1185">Reference proteome</keyword>
<organism evidence="2 3">
    <name type="scientific">Acidothermus cellulolyticus (strain ATCC 43068 / DSM 8971 / 11B)</name>
    <dbReference type="NCBI Taxonomy" id="351607"/>
    <lineage>
        <taxon>Bacteria</taxon>
        <taxon>Bacillati</taxon>
        <taxon>Actinomycetota</taxon>
        <taxon>Actinomycetes</taxon>
        <taxon>Acidothermales</taxon>
        <taxon>Acidothermaceae</taxon>
        <taxon>Acidothermus</taxon>
    </lineage>
</organism>
<dbReference type="OrthoDB" id="9787292at2"/>
<dbReference type="Gene3D" id="3.40.50.720">
    <property type="entry name" value="NAD(P)-binding Rossmann-like Domain"/>
    <property type="match status" value="1"/>
</dbReference>
<dbReference type="EMBL" id="CP000481">
    <property type="protein sequence ID" value="ABK53282.1"/>
    <property type="molecule type" value="Genomic_DNA"/>
</dbReference>
<reference evidence="2 3" key="1">
    <citation type="journal article" date="2009" name="Genome Res.">
        <title>Complete genome of the cellulolytic thermophile Acidothermus cellulolyticus 11B provides insights into its ecophysiological and evolutionary adaptations.</title>
        <authorList>
            <person name="Barabote R.D."/>
            <person name="Xie G."/>
            <person name="Leu D.H."/>
            <person name="Normand P."/>
            <person name="Necsulea A."/>
            <person name="Daubin V."/>
            <person name="Medigue C."/>
            <person name="Adney W.S."/>
            <person name="Xu X.C."/>
            <person name="Lapidus A."/>
            <person name="Parales R.E."/>
            <person name="Detter C."/>
            <person name="Pujic P."/>
            <person name="Bruce D."/>
            <person name="Lavire C."/>
            <person name="Challacombe J.F."/>
            <person name="Brettin T.S."/>
            <person name="Berry A.M."/>
        </authorList>
    </citation>
    <scope>NUCLEOTIDE SEQUENCE [LARGE SCALE GENOMIC DNA]</scope>
    <source>
        <strain evidence="3">ATCC 43068 / DSM 8971 / 11B</strain>
    </source>
</reference>
<dbReference type="KEGG" id="ace:Acel_1510"/>
<dbReference type="GO" id="GO:0004029">
    <property type="term" value="F:aldehyde dehydrogenase (NAD+) activity"/>
    <property type="evidence" value="ECO:0007669"/>
    <property type="project" value="TreeGrafter"/>
</dbReference>
<sequence>MRVFVAGATGVIGIRLVPLLVREGHDVTALTRDPAKIPRLTELGATAVVCDVYDRDRLIEVVRAARPEVVVHQLTDLPDDPALLPERAAANNRMRREGTANLLAAARAGAARRVLAQSVAWELPGDGGAAVREMETAVIDAGGVIIRYGRFYGPGTYYEDALPDPPRIHLDEAARRTVPLLDAATGVVVVAEP</sequence>
<dbReference type="SUPFAM" id="SSF51735">
    <property type="entry name" value="NAD(P)-binding Rossmann-fold domains"/>
    <property type="match status" value="1"/>
</dbReference>
<dbReference type="HOGENOM" id="CLU_007383_12_4_11"/>